<dbReference type="AlphaFoldDB" id="A0AAX4JAD3"/>
<reference evidence="2" key="1">
    <citation type="journal article" date="2024" name="BMC Genomics">
        <title>Functional annotation of a divergent genome using sequence and structure-based similarity.</title>
        <authorList>
            <person name="Svedberg D."/>
            <person name="Winiger R.R."/>
            <person name="Berg A."/>
            <person name="Sharma H."/>
            <person name="Tellgren-Roth C."/>
            <person name="Debrunner-Vossbrinck B.A."/>
            <person name="Vossbrinck C.R."/>
            <person name="Barandun J."/>
        </authorList>
    </citation>
    <scope>NUCLEOTIDE SEQUENCE</scope>
    <source>
        <strain evidence="2">Illinois isolate</strain>
    </source>
</reference>
<evidence type="ECO:0000259" key="1">
    <source>
        <dbReference type="Pfam" id="PF00485"/>
    </source>
</evidence>
<dbReference type="SUPFAM" id="SSF52540">
    <property type="entry name" value="P-loop containing nucleoside triphosphate hydrolases"/>
    <property type="match status" value="1"/>
</dbReference>
<name>A0AAX4JAD3_9MICR</name>
<dbReference type="GeneID" id="90540705"/>
<gene>
    <name evidence="2" type="ORF">VNE69_03109</name>
</gene>
<keyword evidence="2" id="KW-0418">Kinase</keyword>
<dbReference type="Gene3D" id="3.40.50.300">
    <property type="entry name" value="P-loop containing nucleotide triphosphate hydrolases"/>
    <property type="match status" value="1"/>
</dbReference>
<dbReference type="Proteomes" id="UP001334084">
    <property type="component" value="Chromosome 3"/>
</dbReference>
<accession>A0AAX4JAD3</accession>
<proteinExistence type="predicted"/>
<dbReference type="InterPro" id="IPR027417">
    <property type="entry name" value="P-loop_NTPase"/>
</dbReference>
<dbReference type="KEGG" id="vnx:VNE69_03109"/>
<dbReference type="RefSeq" id="XP_065329033.1">
    <property type="nucleotide sequence ID" value="XM_065472961.1"/>
</dbReference>
<dbReference type="InterPro" id="IPR006083">
    <property type="entry name" value="PRK/URK"/>
</dbReference>
<dbReference type="GO" id="GO:0005524">
    <property type="term" value="F:ATP binding"/>
    <property type="evidence" value="ECO:0007669"/>
    <property type="project" value="InterPro"/>
</dbReference>
<sequence>MISMSNHKTHHLPCKESLEKTFGVKYEKNIMYFIVVQGPTAAGKTTLSQDIFYILKNINCCNDSSPKNIKPFLLSLDDFYDFPYNNNSKDDFSVDYDNPNMLNWSNIYNVINSLIEEKTYITIYKRPNGLVKDISYVKNPGFNVIIIEGVYAFNCLNEVVFNILEFDGHNIEKNIKQEYTKNTNIKKGKKKLKIFNLLLTQCKERLYKLRIQKDIILKYAEKEDIVKRLDTYTWPATLRWVYSPVFKHDYKIKNGNFNRKKVEELKSNIKYFFEK</sequence>
<evidence type="ECO:0000313" key="3">
    <source>
        <dbReference type="Proteomes" id="UP001334084"/>
    </source>
</evidence>
<dbReference type="GO" id="GO:0016301">
    <property type="term" value="F:kinase activity"/>
    <property type="evidence" value="ECO:0007669"/>
    <property type="project" value="UniProtKB-KW"/>
</dbReference>
<protein>
    <submittedName>
        <fullName evidence="2">Uridine kinase</fullName>
    </submittedName>
</protein>
<feature type="domain" description="Phosphoribulokinase/uridine kinase" evidence="1">
    <location>
        <begin position="33"/>
        <end position="154"/>
    </location>
</feature>
<evidence type="ECO:0000313" key="2">
    <source>
        <dbReference type="EMBL" id="WUR02888.1"/>
    </source>
</evidence>
<dbReference type="Pfam" id="PF00485">
    <property type="entry name" value="PRK"/>
    <property type="match status" value="1"/>
</dbReference>
<dbReference type="PANTHER" id="PTHR10285">
    <property type="entry name" value="URIDINE KINASE"/>
    <property type="match status" value="1"/>
</dbReference>
<keyword evidence="2" id="KW-0808">Transferase</keyword>
<keyword evidence="3" id="KW-1185">Reference proteome</keyword>
<organism evidence="2 3">
    <name type="scientific">Vairimorpha necatrix</name>
    <dbReference type="NCBI Taxonomy" id="6039"/>
    <lineage>
        <taxon>Eukaryota</taxon>
        <taxon>Fungi</taxon>
        <taxon>Fungi incertae sedis</taxon>
        <taxon>Microsporidia</taxon>
        <taxon>Nosematidae</taxon>
        <taxon>Vairimorpha</taxon>
    </lineage>
</organism>
<dbReference type="EMBL" id="CP142728">
    <property type="protein sequence ID" value="WUR02888.1"/>
    <property type="molecule type" value="Genomic_DNA"/>
</dbReference>